<dbReference type="EMBL" id="JACEIK010000124">
    <property type="protein sequence ID" value="MCD7450290.1"/>
    <property type="molecule type" value="Genomic_DNA"/>
</dbReference>
<reference evidence="2 3" key="1">
    <citation type="journal article" date="2021" name="BMC Genomics">
        <title>Datura genome reveals duplications of psychoactive alkaloid biosynthetic genes and high mutation rate following tissue culture.</title>
        <authorList>
            <person name="Rajewski A."/>
            <person name="Carter-House D."/>
            <person name="Stajich J."/>
            <person name="Litt A."/>
        </authorList>
    </citation>
    <scope>NUCLEOTIDE SEQUENCE [LARGE SCALE GENOMIC DNA]</scope>
    <source>
        <strain evidence="2">AR-01</strain>
    </source>
</reference>
<evidence type="ECO:0000313" key="2">
    <source>
        <dbReference type="EMBL" id="MCD7450290.1"/>
    </source>
</evidence>
<keyword evidence="3" id="KW-1185">Reference proteome</keyword>
<protein>
    <submittedName>
        <fullName evidence="2">Uncharacterized protein</fullName>
    </submittedName>
</protein>
<name>A0ABS8RW98_DATST</name>
<feature type="region of interest" description="Disordered" evidence="1">
    <location>
        <begin position="40"/>
        <end position="87"/>
    </location>
</feature>
<sequence length="87" mass="10178">MLQTHDFPRHLPTQPLPQCVASSLKWDEFLKEIPRTLRLSDDRRSEENLDDEPLAWKPEEEAEIVRGAPVEEPEYRLGPRRKMGNEG</sequence>
<feature type="compositionally biased region" description="Basic and acidic residues" evidence="1">
    <location>
        <begin position="73"/>
        <end position="87"/>
    </location>
</feature>
<comment type="caution">
    <text evidence="2">The sequence shown here is derived from an EMBL/GenBank/DDBJ whole genome shotgun (WGS) entry which is preliminary data.</text>
</comment>
<dbReference type="Proteomes" id="UP000823775">
    <property type="component" value="Unassembled WGS sequence"/>
</dbReference>
<organism evidence="2 3">
    <name type="scientific">Datura stramonium</name>
    <name type="common">Jimsonweed</name>
    <name type="synonym">Common thornapple</name>
    <dbReference type="NCBI Taxonomy" id="4076"/>
    <lineage>
        <taxon>Eukaryota</taxon>
        <taxon>Viridiplantae</taxon>
        <taxon>Streptophyta</taxon>
        <taxon>Embryophyta</taxon>
        <taxon>Tracheophyta</taxon>
        <taxon>Spermatophyta</taxon>
        <taxon>Magnoliopsida</taxon>
        <taxon>eudicotyledons</taxon>
        <taxon>Gunneridae</taxon>
        <taxon>Pentapetalae</taxon>
        <taxon>asterids</taxon>
        <taxon>lamiids</taxon>
        <taxon>Solanales</taxon>
        <taxon>Solanaceae</taxon>
        <taxon>Solanoideae</taxon>
        <taxon>Datureae</taxon>
        <taxon>Datura</taxon>
    </lineage>
</organism>
<gene>
    <name evidence="2" type="ORF">HAX54_005011</name>
</gene>
<proteinExistence type="predicted"/>
<evidence type="ECO:0000313" key="3">
    <source>
        <dbReference type="Proteomes" id="UP000823775"/>
    </source>
</evidence>
<accession>A0ABS8RW98</accession>
<evidence type="ECO:0000256" key="1">
    <source>
        <dbReference type="SAM" id="MobiDB-lite"/>
    </source>
</evidence>